<dbReference type="InterPro" id="IPR027417">
    <property type="entry name" value="P-loop_NTPase"/>
</dbReference>
<protein>
    <recommendedName>
        <fullName evidence="4">AAA+ ATPase domain-containing protein</fullName>
    </recommendedName>
</protein>
<evidence type="ECO:0008006" key="4">
    <source>
        <dbReference type="Google" id="ProtNLM"/>
    </source>
</evidence>
<dbReference type="SUPFAM" id="SSF52540">
    <property type="entry name" value="P-loop containing nucleoside triphosphate hydrolases"/>
    <property type="match status" value="1"/>
</dbReference>
<evidence type="ECO:0000313" key="2">
    <source>
        <dbReference type="EMBL" id="MFD2532787.1"/>
    </source>
</evidence>
<dbReference type="Gene3D" id="3.40.50.300">
    <property type="entry name" value="P-loop containing nucleotide triphosphate hydrolases"/>
    <property type="match status" value="1"/>
</dbReference>
<keyword evidence="3" id="KW-1185">Reference proteome</keyword>
<organism evidence="2 3">
    <name type="scientific">Gracilimonas halophila</name>
    <dbReference type="NCBI Taxonomy" id="1834464"/>
    <lineage>
        <taxon>Bacteria</taxon>
        <taxon>Pseudomonadati</taxon>
        <taxon>Balneolota</taxon>
        <taxon>Balneolia</taxon>
        <taxon>Balneolales</taxon>
        <taxon>Balneolaceae</taxon>
        <taxon>Gracilimonas</taxon>
    </lineage>
</organism>
<gene>
    <name evidence="2" type="ORF">ACFSVN_10050</name>
</gene>
<name>A0ABW5JN16_9BACT</name>
<accession>A0ABW5JN16</accession>
<dbReference type="RefSeq" id="WP_390301855.1">
    <property type="nucleotide sequence ID" value="NZ_JBHULI010000024.1"/>
</dbReference>
<proteinExistence type="predicted"/>
<sequence length="1005" mass="117591">MTSDDKRDQILKTLNEAQLKGAKKLLLSELSEYSERLRSLFQQVLNSVNDGEPEKGLKDFADKIQSQRPQNGGEENEKPLPAWLNELKETVAKLDEQVELEQQETRFLSNENDRFFLKNAKMLKRIFRGLQKLANNTGNSFRKILGKKPKEFSSWKQDVPLQNIVYLSLLGSFSWADDWRNEFHKLEVEALLEIDAWTLHSTGLIKEKIEREGVPETDEDEWEVPNKSDLKVFFEEAIKKVEGIQGSYERKLEEIFNGIIDEIEQALLVTDTIGNSKSDFSEENKNRKENDVLQTHQKQEDNWGKLVSVLADRVNLSMRFRQLQEQSRERISGFSESIEEVFRVNIETPQEELLSLLDAAIAIFDDSSDRSSKHVQELSATHKEKMGEHLEKKLLRSIRELTEEAVLSTKLDRFTSAIPEWTKDQPEKAVLVEKLDLTEFPPKYEFEDVDWQVLVQRVINNQMAKELLPKEVKAEQFLAEVMEDLNEITQIIYTNLEMVDEVKKSDEEEPFEVAHQGLLRARSKLIEDLDLVKEKRRELKGKIIDKHEVAFTKLAVLLEKQDVTDVRLAGAEYKAKETATDWKTKFSVIWAKLDEKIELFARFIWKKTKEYAFLIRKFLGFVEKEKLEEDKTDLATFLSETDEQISRLPFIYRRLFDFNKEVDERFYIRRTEQFERFRKGYELWKNNFPSSFAVFGEKGSGKSIFISLLKEEVLKGHDVIEISFNKTIWKQEELVELISSGLKLDDVSTIEDLIEAIGRKKKRVVVVLDNIQNYYVRNISGFDAIEHLLYLISETNKNILWMVSSTRYGWEFLDKVLNIADYFTHLVQTDNLSNDQIKELILRRHTSSGYQLSFIPDEAAKSSRGYRKIMDDEEEKQEFLKERYFEKLSSLSEGNSSIAMIYWIRSIKEYDDTHFFINPFDFGTINRIDDLESAELFALAAFILHDSLTPEHLSMILHQPLRDCRLMTSRLASKAILVKADKEYILNHLIYRQVVRVLKEANFIH</sequence>
<dbReference type="Proteomes" id="UP001597460">
    <property type="component" value="Unassembled WGS sequence"/>
</dbReference>
<reference evidence="3" key="1">
    <citation type="journal article" date="2019" name="Int. J. Syst. Evol. Microbiol.">
        <title>The Global Catalogue of Microorganisms (GCM) 10K type strain sequencing project: providing services to taxonomists for standard genome sequencing and annotation.</title>
        <authorList>
            <consortium name="The Broad Institute Genomics Platform"/>
            <consortium name="The Broad Institute Genome Sequencing Center for Infectious Disease"/>
            <person name="Wu L."/>
            <person name="Ma J."/>
        </authorList>
    </citation>
    <scope>NUCLEOTIDE SEQUENCE [LARGE SCALE GENOMIC DNA]</scope>
    <source>
        <strain evidence="3">KCTC 52042</strain>
    </source>
</reference>
<evidence type="ECO:0000256" key="1">
    <source>
        <dbReference type="SAM" id="Coils"/>
    </source>
</evidence>
<keyword evidence="1" id="KW-0175">Coiled coil</keyword>
<comment type="caution">
    <text evidence="2">The sequence shown here is derived from an EMBL/GenBank/DDBJ whole genome shotgun (WGS) entry which is preliminary data.</text>
</comment>
<feature type="coiled-coil region" evidence="1">
    <location>
        <begin position="84"/>
        <end position="111"/>
    </location>
</feature>
<evidence type="ECO:0000313" key="3">
    <source>
        <dbReference type="Proteomes" id="UP001597460"/>
    </source>
</evidence>
<dbReference type="EMBL" id="JBHULI010000024">
    <property type="protein sequence ID" value="MFD2532787.1"/>
    <property type="molecule type" value="Genomic_DNA"/>
</dbReference>